<dbReference type="InterPro" id="IPR024977">
    <property type="entry name" value="Apc4-like_WD40_dom"/>
</dbReference>
<evidence type="ECO:0000259" key="5">
    <source>
        <dbReference type="Pfam" id="PF12894"/>
    </source>
</evidence>
<keyword evidence="2" id="KW-0677">Repeat</keyword>
<dbReference type="InterPro" id="IPR011047">
    <property type="entry name" value="Quinoprotein_ADH-like_sf"/>
</dbReference>
<reference evidence="6 7" key="1">
    <citation type="submission" date="2021-08" db="EMBL/GenBank/DDBJ databases">
        <title>Draft Genome Sequence of Phanerochaete sordida strain YK-624.</title>
        <authorList>
            <person name="Mori T."/>
            <person name="Dohra H."/>
            <person name="Suzuki T."/>
            <person name="Kawagishi H."/>
            <person name="Hirai H."/>
        </authorList>
    </citation>
    <scope>NUCLEOTIDE SEQUENCE [LARGE SCALE GENOMIC DNA]</scope>
    <source>
        <strain evidence="6 7">YK-624</strain>
    </source>
</reference>
<keyword evidence="7" id="KW-1185">Reference proteome</keyword>
<keyword evidence="1 4" id="KW-0853">WD repeat</keyword>
<feature type="repeat" description="WD" evidence="4">
    <location>
        <begin position="515"/>
        <end position="548"/>
    </location>
</feature>
<dbReference type="FunFam" id="2.130.10.10:FF:000167">
    <property type="entry name" value="Actin-interacting protein 1"/>
    <property type="match status" value="1"/>
</dbReference>
<feature type="domain" description="Anaphase-promoting complex subunit 4-like WD40" evidence="5">
    <location>
        <begin position="447"/>
        <end position="513"/>
    </location>
</feature>
<evidence type="ECO:0000256" key="3">
    <source>
        <dbReference type="ARBA" id="ARBA00038366"/>
    </source>
</evidence>
<feature type="repeat" description="WD" evidence="4">
    <location>
        <begin position="472"/>
        <end position="513"/>
    </location>
</feature>
<dbReference type="Pfam" id="PF00400">
    <property type="entry name" value="WD40"/>
    <property type="match status" value="6"/>
</dbReference>
<dbReference type="PROSITE" id="PS50082">
    <property type="entry name" value="WD_REPEATS_2"/>
    <property type="match status" value="5"/>
</dbReference>
<organism evidence="6 7">
    <name type="scientific">Phanerochaete sordida</name>
    <dbReference type="NCBI Taxonomy" id="48140"/>
    <lineage>
        <taxon>Eukaryota</taxon>
        <taxon>Fungi</taxon>
        <taxon>Dikarya</taxon>
        <taxon>Basidiomycota</taxon>
        <taxon>Agaricomycotina</taxon>
        <taxon>Agaricomycetes</taxon>
        <taxon>Polyporales</taxon>
        <taxon>Phanerochaetaceae</taxon>
        <taxon>Phanerochaete</taxon>
    </lineage>
</organism>
<evidence type="ECO:0000313" key="6">
    <source>
        <dbReference type="EMBL" id="GJE96547.1"/>
    </source>
</evidence>
<dbReference type="CDD" id="cd00200">
    <property type="entry name" value="WD40"/>
    <property type="match status" value="1"/>
</dbReference>
<evidence type="ECO:0000256" key="4">
    <source>
        <dbReference type="PROSITE-ProRule" id="PRU00221"/>
    </source>
</evidence>
<protein>
    <submittedName>
        <fullName evidence="6">WD40 repeat domain-containing protein</fullName>
    </submittedName>
</protein>
<dbReference type="GO" id="GO:0030864">
    <property type="term" value="C:cortical actin cytoskeleton"/>
    <property type="evidence" value="ECO:0007669"/>
    <property type="project" value="TreeGrafter"/>
</dbReference>
<dbReference type="InterPro" id="IPR015943">
    <property type="entry name" value="WD40/YVTN_repeat-like_dom_sf"/>
</dbReference>
<dbReference type="PANTHER" id="PTHR19856:SF0">
    <property type="entry name" value="WD REPEAT-CONTAINING PROTEIN 1"/>
    <property type="match status" value="1"/>
</dbReference>
<feature type="repeat" description="WD" evidence="4">
    <location>
        <begin position="183"/>
        <end position="224"/>
    </location>
</feature>
<dbReference type="PROSITE" id="PS50294">
    <property type="entry name" value="WD_REPEATS_REGION"/>
    <property type="match status" value="2"/>
</dbReference>
<comment type="similarity">
    <text evidence="3">Belongs to the WD repeat AIP1 family.</text>
</comment>
<dbReference type="InterPro" id="IPR001680">
    <property type="entry name" value="WD40_rpt"/>
</dbReference>
<feature type="repeat" description="WD" evidence="4">
    <location>
        <begin position="52"/>
        <end position="85"/>
    </location>
</feature>
<dbReference type="PRINTS" id="PR00320">
    <property type="entry name" value="GPROTEINBRPT"/>
</dbReference>
<feature type="repeat" description="WD" evidence="4">
    <location>
        <begin position="227"/>
        <end position="268"/>
    </location>
</feature>
<dbReference type="SUPFAM" id="SSF50998">
    <property type="entry name" value="Quinoprotein alcohol dehydrogenase-like"/>
    <property type="match status" value="1"/>
</dbReference>
<dbReference type="GO" id="GO:0030042">
    <property type="term" value="P:actin filament depolymerization"/>
    <property type="evidence" value="ECO:0007669"/>
    <property type="project" value="TreeGrafter"/>
</dbReference>
<comment type="caution">
    <text evidence="6">The sequence shown here is derived from an EMBL/GenBank/DDBJ whole genome shotgun (WGS) entry which is preliminary data.</text>
</comment>
<dbReference type="GO" id="GO:0051015">
    <property type="term" value="F:actin filament binding"/>
    <property type="evidence" value="ECO:0007669"/>
    <property type="project" value="TreeGrafter"/>
</dbReference>
<dbReference type="EMBL" id="BPQB01000061">
    <property type="protein sequence ID" value="GJE96547.1"/>
    <property type="molecule type" value="Genomic_DNA"/>
</dbReference>
<dbReference type="FunFam" id="2.130.10.10:FF:000102">
    <property type="entry name" value="Actin-interacting protein 1"/>
    <property type="match status" value="1"/>
</dbReference>
<dbReference type="SMART" id="SM00320">
    <property type="entry name" value="WD40"/>
    <property type="match status" value="11"/>
</dbReference>
<dbReference type="Gene3D" id="2.130.10.10">
    <property type="entry name" value="YVTN repeat-like/Quinoprotein amine dehydrogenase"/>
    <property type="match status" value="2"/>
</dbReference>
<dbReference type="PANTHER" id="PTHR19856">
    <property type="entry name" value="WD-REPEATCONTAINING PROTEIN WDR1"/>
    <property type="match status" value="1"/>
</dbReference>
<dbReference type="InterPro" id="IPR020472">
    <property type="entry name" value="WD40_PAC1"/>
</dbReference>
<dbReference type="AlphaFoldDB" id="A0A9P3GJ86"/>
<accession>A0A9P3GJ86</accession>
<sequence>MSFKKADLFPCNPATTRGESTRISSSKDKIAYTNGRTVIIRDLKAPSAVVSYAGHVQNATVAKISPTGYYCASGDASGTVKIWDLVGEDQTLKGEYKVVAGRIKDLDWDGESKRIIAVGEGRDKFGHAFMFDTGSSTGSIIGHSKTVNAVSIRHQRPYRAVTAGDDCTIVFHQGAPYKYEKTIKTHSKFIQDVRYAPSGDHFASVGMDMKIFLYDGKEGETVAEITDSPHTGSIMALSWSPDSTAFVTSSADRTVKLWDVETRKAVTTWNLGKAVEQQQVGNAWTEGGDIVSLSLSGDLNVFDKRAGDKPSRVLYGPSKAVTALTPTSSSGTFIAGLADGRVLSFDTDYKYAEGAGHKNLVSGATTLPDGKVATIGYDDLVREIDGVSFTQASCPTTSQPKSIAAAADSTLFVVEIGVVEAIRSNQKVHELKPKYTPSVVAAHGTTVAIGSDEQKVYLYEWDGKSLTETAVLEGNRGALSALAFSPDGSQLAAGDSSGKIALFDAKAKKFITSRWSFHSGRILSLAWTPDGKHCASGSLDTHVYVYSVAKPGNAIAIKNAHAGSVSSVFWVNDGKLASVGADGCFRTWEITFFA</sequence>
<evidence type="ECO:0000256" key="2">
    <source>
        <dbReference type="ARBA" id="ARBA00022737"/>
    </source>
</evidence>
<evidence type="ECO:0000256" key="1">
    <source>
        <dbReference type="ARBA" id="ARBA00022574"/>
    </source>
</evidence>
<dbReference type="Proteomes" id="UP000703269">
    <property type="component" value="Unassembled WGS sequence"/>
</dbReference>
<dbReference type="InterPro" id="IPR036322">
    <property type="entry name" value="WD40_repeat_dom_sf"/>
</dbReference>
<dbReference type="SUPFAM" id="SSF50978">
    <property type="entry name" value="WD40 repeat-like"/>
    <property type="match status" value="1"/>
</dbReference>
<evidence type="ECO:0000313" key="7">
    <source>
        <dbReference type="Proteomes" id="UP000703269"/>
    </source>
</evidence>
<name>A0A9P3GJ86_9APHY</name>
<gene>
    <name evidence="6" type="ORF">PsYK624_127440</name>
</gene>
<proteinExistence type="inferred from homology"/>
<dbReference type="OrthoDB" id="2306at2759"/>
<dbReference type="Pfam" id="PF12894">
    <property type="entry name" value="ANAPC4_WD40"/>
    <property type="match status" value="1"/>
</dbReference>